<evidence type="ECO:0000313" key="3">
    <source>
        <dbReference type="Proteomes" id="UP000230292"/>
    </source>
</evidence>
<name>A0A2M7H346_9BACT</name>
<reference evidence="2 3" key="1">
    <citation type="submission" date="2017-09" db="EMBL/GenBank/DDBJ databases">
        <title>Depth-based differentiation of microbial function through sediment-hosted aquifers and enrichment of novel symbionts in the deep terrestrial subsurface.</title>
        <authorList>
            <person name="Probst A.J."/>
            <person name="Ladd B."/>
            <person name="Jarett J.K."/>
            <person name="Geller-Mcgrath D.E."/>
            <person name="Sieber C.M."/>
            <person name="Emerson J.B."/>
            <person name="Anantharaman K."/>
            <person name="Thomas B.C."/>
            <person name="Malmstrom R."/>
            <person name="Stieglmeier M."/>
            <person name="Klingl A."/>
            <person name="Woyke T."/>
            <person name="Ryan C.M."/>
            <person name="Banfield J.F."/>
        </authorList>
    </citation>
    <scope>NUCLEOTIDE SEQUENCE [LARGE SCALE GENOMIC DNA]</scope>
    <source>
        <strain evidence="2">CG15_BIG_FIL_POST_REV_8_21_14_020_45_12</strain>
    </source>
</reference>
<accession>A0A2M7H346</accession>
<protein>
    <submittedName>
        <fullName evidence="2">Glutamate 5-kinase</fullName>
        <ecNumber evidence="2">2.7.2.11</ecNumber>
    </submittedName>
</protein>
<dbReference type="InterPro" id="IPR002478">
    <property type="entry name" value="PUA"/>
</dbReference>
<dbReference type="SUPFAM" id="SSF88697">
    <property type="entry name" value="PUA domain-like"/>
    <property type="match status" value="1"/>
</dbReference>
<dbReference type="GO" id="GO:0004349">
    <property type="term" value="F:glutamate 5-kinase activity"/>
    <property type="evidence" value="ECO:0007669"/>
    <property type="project" value="UniProtKB-EC"/>
</dbReference>
<dbReference type="PROSITE" id="PS50890">
    <property type="entry name" value="PUA"/>
    <property type="match status" value="1"/>
</dbReference>
<comment type="caution">
    <text evidence="2">The sequence shown here is derived from an EMBL/GenBank/DDBJ whole genome shotgun (WGS) entry which is preliminary data.</text>
</comment>
<feature type="non-terminal residue" evidence="2">
    <location>
        <position position="1"/>
    </location>
</feature>
<dbReference type="AlphaFoldDB" id="A0A2M7H346"/>
<dbReference type="EC" id="2.7.2.11" evidence="2"/>
<proteinExistence type="predicted"/>
<sequence>VGVKKVYGSFDEGDSVEIIDHANETIAIGLVKQNSQQLLELTTTIEKPYGVEIVHADDIILI</sequence>
<dbReference type="EMBL" id="PFGC01000044">
    <property type="protein sequence ID" value="PIW36656.1"/>
    <property type="molecule type" value="Genomic_DNA"/>
</dbReference>
<dbReference type="Proteomes" id="UP000230292">
    <property type="component" value="Unassembled WGS sequence"/>
</dbReference>
<keyword evidence="2" id="KW-0808">Transferase</keyword>
<evidence type="ECO:0000259" key="1">
    <source>
        <dbReference type="Pfam" id="PF01472"/>
    </source>
</evidence>
<gene>
    <name evidence="2" type="ORF">COW24_04340</name>
</gene>
<dbReference type="Gene3D" id="2.30.130.10">
    <property type="entry name" value="PUA domain"/>
    <property type="match status" value="1"/>
</dbReference>
<dbReference type="InterPro" id="IPR015947">
    <property type="entry name" value="PUA-like_sf"/>
</dbReference>
<dbReference type="InterPro" id="IPR036974">
    <property type="entry name" value="PUA_sf"/>
</dbReference>
<evidence type="ECO:0000313" key="2">
    <source>
        <dbReference type="EMBL" id="PIW36656.1"/>
    </source>
</evidence>
<feature type="domain" description="PUA" evidence="1">
    <location>
        <begin position="2"/>
        <end position="42"/>
    </location>
</feature>
<organism evidence="2 3">
    <name type="scientific">Candidatus Kerfeldbacteria bacterium CG15_BIG_FIL_POST_REV_8_21_14_020_45_12</name>
    <dbReference type="NCBI Taxonomy" id="2014247"/>
    <lineage>
        <taxon>Bacteria</taxon>
        <taxon>Candidatus Kerfeldiibacteriota</taxon>
    </lineage>
</organism>
<dbReference type="Pfam" id="PF01472">
    <property type="entry name" value="PUA"/>
    <property type="match status" value="1"/>
</dbReference>
<dbReference type="GO" id="GO:0003723">
    <property type="term" value="F:RNA binding"/>
    <property type="evidence" value="ECO:0007669"/>
    <property type="project" value="InterPro"/>
</dbReference>
<keyword evidence="2" id="KW-0418">Kinase</keyword>